<keyword evidence="3" id="KW-0687">Ribonucleoprotein</keyword>
<dbReference type="GO" id="GO:0006412">
    <property type="term" value="P:translation"/>
    <property type="evidence" value="ECO:0007669"/>
    <property type="project" value="UniProtKB-UniRule"/>
</dbReference>
<dbReference type="AlphaFoldDB" id="A0A2M6XTR4"/>
<comment type="caution">
    <text evidence="4">The sequence shown here is derived from an EMBL/GenBank/DDBJ whole genome shotgun (WGS) entry which is preliminary data.</text>
</comment>
<dbReference type="GO" id="GO:0003735">
    <property type="term" value="F:structural constituent of ribosome"/>
    <property type="evidence" value="ECO:0007669"/>
    <property type="project" value="InterPro"/>
</dbReference>
<gene>
    <name evidence="3 4" type="primary">rpsF</name>
    <name evidence="4" type="ORF">COT27_00045</name>
</gene>
<proteinExistence type="inferred from homology"/>
<dbReference type="InterPro" id="IPR020814">
    <property type="entry name" value="Ribosomal_S6_plastid/chlpt"/>
</dbReference>
<dbReference type="Gene3D" id="3.30.70.60">
    <property type="match status" value="1"/>
</dbReference>
<dbReference type="GO" id="GO:0019843">
    <property type="term" value="F:rRNA binding"/>
    <property type="evidence" value="ECO:0007669"/>
    <property type="project" value="UniProtKB-UniRule"/>
</dbReference>
<name>A0A2M6XTR4_9BACT</name>
<dbReference type="NCBIfam" id="TIGR00166">
    <property type="entry name" value="S6"/>
    <property type="match status" value="1"/>
</dbReference>
<dbReference type="SUPFAM" id="SSF54995">
    <property type="entry name" value="Ribosomal protein S6"/>
    <property type="match status" value="1"/>
</dbReference>
<dbReference type="InterPro" id="IPR035980">
    <property type="entry name" value="Ribosomal_bS6_sf"/>
</dbReference>
<dbReference type="InterPro" id="IPR000529">
    <property type="entry name" value="Ribosomal_bS6"/>
</dbReference>
<accession>A0A2M6XTR4</accession>
<protein>
    <recommendedName>
        <fullName evidence="2 3">Small ribosomal subunit protein bS6</fullName>
    </recommendedName>
</protein>
<dbReference type="HAMAP" id="MF_00360">
    <property type="entry name" value="Ribosomal_bS6"/>
    <property type="match status" value="1"/>
</dbReference>
<comment type="similarity">
    <text evidence="1 3">Belongs to the bacterial ribosomal protein bS6 family.</text>
</comment>
<reference evidence="5" key="1">
    <citation type="submission" date="2017-09" db="EMBL/GenBank/DDBJ databases">
        <title>Depth-based differentiation of microbial function through sediment-hosted aquifers and enrichment of novel symbionts in the deep terrestrial subsurface.</title>
        <authorList>
            <person name="Probst A.J."/>
            <person name="Ladd B."/>
            <person name="Jarett J.K."/>
            <person name="Geller-Mcgrath D.E."/>
            <person name="Sieber C.M.K."/>
            <person name="Emerson J.B."/>
            <person name="Anantharaman K."/>
            <person name="Thomas B.C."/>
            <person name="Malmstrom R."/>
            <person name="Stieglmeier M."/>
            <person name="Klingl A."/>
            <person name="Woyke T."/>
            <person name="Ryan C.M."/>
            <person name="Banfield J.F."/>
        </authorList>
    </citation>
    <scope>NUCLEOTIDE SEQUENCE [LARGE SCALE GENOMIC DNA]</scope>
</reference>
<dbReference type="Proteomes" id="UP000230586">
    <property type="component" value="Unassembled WGS sequence"/>
</dbReference>
<organism evidence="4 5">
    <name type="scientific">Candidatus Kuenenbacteria bacterium CG08_land_8_20_14_0_20_37_23</name>
    <dbReference type="NCBI Taxonomy" id="1974617"/>
    <lineage>
        <taxon>Bacteria</taxon>
        <taxon>Candidatus Kueneniibacteriota</taxon>
    </lineage>
</organism>
<evidence type="ECO:0000313" key="4">
    <source>
        <dbReference type="EMBL" id="PIU11027.1"/>
    </source>
</evidence>
<evidence type="ECO:0000313" key="5">
    <source>
        <dbReference type="Proteomes" id="UP000230586"/>
    </source>
</evidence>
<comment type="function">
    <text evidence="3">Binds together with bS18 to 16S ribosomal RNA.</text>
</comment>
<evidence type="ECO:0000256" key="1">
    <source>
        <dbReference type="ARBA" id="ARBA00009512"/>
    </source>
</evidence>
<dbReference type="GO" id="GO:1990904">
    <property type="term" value="C:ribonucleoprotein complex"/>
    <property type="evidence" value="ECO:0007669"/>
    <property type="project" value="UniProtKB-KW"/>
</dbReference>
<evidence type="ECO:0000256" key="3">
    <source>
        <dbReference type="HAMAP-Rule" id="MF_00360"/>
    </source>
</evidence>
<sequence>MNIKIHKSILNTTNKSMKKYEILYFVPATLMASDIVAAKKQVISIIQKNKGTIIKEEDLGKKKLAFTIKRVRHGYFVLTIFESAEEKLKQIIKELNLMQNITRYRLMVEKKPDIIKAQQTENDIRKKDEQQKIAKPLDETEKIKSGGKVDLKALDLKIDELLAENDNI</sequence>
<dbReference type="CDD" id="cd00473">
    <property type="entry name" value="bS6"/>
    <property type="match status" value="1"/>
</dbReference>
<keyword evidence="3 4" id="KW-0689">Ribosomal protein</keyword>
<keyword evidence="3" id="KW-0699">rRNA-binding</keyword>
<dbReference type="InterPro" id="IPR014717">
    <property type="entry name" value="Transl_elong_EF1B/ribsomal_bS6"/>
</dbReference>
<dbReference type="Pfam" id="PF01250">
    <property type="entry name" value="Ribosomal_S6"/>
    <property type="match status" value="1"/>
</dbReference>
<keyword evidence="3" id="KW-0694">RNA-binding</keyword>
<dbReference type="EMBL" id="PEXX01000001">
    <property type="protein sequence ID" value="PIU11027.1"/>
    <property type="molecule type" value="Genomic_DNA"/>
</dbReference>
<dbReference type="GO" id="GO:0005840">
    <property type="term" value="C:ribosome"/>
    <property type="evidence" value="ECO:0007669"/>
    <property type="project" value="UniProtKB-KW"/>
</dbReference>
<evidence type="ECO:0000256" key="2">
    <source>
        <dbReference type="ARBA" id="ARBA00035294"/>
    </source>
</evidence>